<dbReference type="EMBL" id="AGCT01062774">
    <property type="protein sequence ID" value="KYP78838.1"/>
    <property type="molecule type" value="Genomic_DNA"/>
</dbReference>
<dbReference type="OMA" id="HPRNMIT"/>
<proteinExistence type="predicted"/>
<dbReference type="AlphaFoldDB" id="A0A151UHX2"/>
<reference evidence="1" key="1">
    <citation type="journal article" date="2012" name="Nat. Biotechnol.">
        <title>Draft genome sequence of pigeonpea (Cajanus cajan), an orphan legume crop of resource-poor farmers.</title>
        <authorList>
            <person name="Varshney R.K."/>
            <person name="Chen W."/>
            <person name="Li Y."/>
            <person name="Bharti A.K."/>
            <person name="Saxena R.K."/>
            <person name="Schlueter J.A."/>
            <person name="Donoghue M.T."/>
            <person name="Azam S."/>
            <person name="Fan G."/>
            <person name="Whaley A.M."/>
            <person name="Farmer A.D."/>
            <person name="Sheridan J."/>
            <person name="Iwata A."/>
            <person name="Tuteja R."/>
            <person name="Penmetsa R.V."/>
            <person name="Wu W."/>
            <person name="Upadhyaya H.D."/>
            <person name="Yang S.P."/>
            <person name="Shah T."/>
            <person name="Saxena K.B."/>
            <person name="Michael T."/>
            <person name="McCombie W.R."/>
            <person name="Yang B."/>
            <person name="Zhang G."/>
            <person name="Yang H."/>
            <person name="Wang J."/>
            <person name="Spillane C."/>
            <person name="Cook D.R."/>
            <person name="May G.D."/>
            <person name="Xu X."/>
            <person name="Jackson S.A."/>
        </authorList>
    </citation>
    <scope>NUCLEOTIDE SEQUENCE [LARGE SCALE GENOMIC DNA]</scope>
</reference>
<comment type="caution">
    <text evidence="1">The sequence shown here is derived from an EMBL/GenBank/DDBJ whole genome shotgun (WGS) entry which is preliminary data.</text>
</comment>
<dbReference type="CDD" id="cd00303">
    <property type="entry name" value="retropepsin_like"/>
    <property type="match status" value="1"/>
</dbReference>
<dbReference type="PANTHER" id="PTHR33240">
    <property type="entry name" value="OS08G0508500 PROTEIN"/>
    <property type="match status" value="1"/>
</dbReference>
<evidence type="ECO:0000313" key="1">
    <source>
        <dbReference type="EMBL" id="KYP78838.1"/>
    </source>
</evidence>
<dbReference type="STRING" id="3821.A0A151UHX2"/>
<accession>A0A151UHX2</accession>
<organism evidence="1 2">
    <name type="scientific">Cajanus cajan</name>
    <name type="common">Pigeon pea</name>
    <name type="synonym">Cajanus indicus</name>
    <dbReference type="NCBI Taxonomy" id="3821"/>
    <lineage>
        <taxon>Eukaryota</taxon>
        <taxon>Viridiplantae</taxon>
        <taxon>Streptophyta</taxon>
        <taxon>Embryophyta</taxon>
        <taxon>Tracheophyta</taxon>
        <taxon>Spermatophyta</taxon>
        <taxon>Magnoliopsida</taxon>
        <taxon>eudicotyledons</taxon>
        <taxon>Gunneridae</taxon>
        <taxon>Pentapetalae</taxon>
        <taxon>rosids</taxon>
        <taxon>fabids</taxon>
        <taxon>Fabales</taxon>
        <taxon>Fabaceae</taxon>
        <taxon>Papilionoideae</taxon>
        <taxon>50 kb inversion clade</taxon>
        <taxon>NPAAA clade</taxon>
        <taxon>indigoferoid/millettioid clade</taxon>
        <taxon>Phaseoleae</taxon>
        <taxon>Cajanus</taxon>
    </lineage>
</organism>
<protein>
    <submittedName>
        <fullName evidence="1">Uncharacterized protein</fullName>
    </submittedName>
</protein>
<evidence type="ECO:0000313" key="2">
    <source>
        <dbReference type="Proteomes" id="UP000075243"/>
    </source>
</evidence>
<dbReference type="Gramene" id="C.cajan_44812.t">
    <property type="protein sequence ID" value="C.cajan_44812.t.cds1"/>
    <property type="gene ID" value="C.cajan_44812"/>
</dbReference>
<dbReference type="InterPro" id="IPR021109">
    <property type="entry name" value="Peptidase_aspartic_dom_sf"/>
</dbReference>
<dbReference type="PANTHER" id="PTHR33240:SF15">
    <property type="entry name" value="GAG-PRO-LIKE PROTEIN"/>
    <property type="match status" value="1"/>
</dbReference>
<keyword evidence="2" id="KW-1185">Reference proteome</keyword>
<gene>
    <name evidence="1" type="ORF">KK1_044571</name>
</gene>
<dbReference type="Proteomes" id="UP000075243">
    <property type="component" value="Unassembled WGS sequence"/>
</dbReference>
<dbReference type="Gene3D" id="2.40.70.10">
    <property type="entry name" value="Acid Proteases"/>
    <property type="match status" value="1"/>
</dbReference>
<name>A0A151UHX2_CAJCA</name>
<sequence>MANDHLTFTDEEVLPSGINHNKPLHISVKCKEFLIAKVLVDNRSSLNVIPKSTFKKLMIKAIQLHPRNMITQAFDGYRREIVGEVNFPIEKGPTVFNIEFQVIDITPTYSCLLQRPWIHQAKVVPSKLHQKIKFMVDDRLIVQLEEDMIISKPLTML</sequence>